<dbReference type="EMBL" id="BAAARV010000066">
    <property type="protein sequence ID" value="GAA2367173.1"/>
    <property type="molecule type" value="Genomic_DNA"/>
</dbReference>
<feature type="region of interest" description="Disordered" evidence="1">
    <location>
        <begin position="1"/>
        <end position="83"/>
    </location>
</feature>
<evidence type="ECO:0000256" key="2">
    <source>
        <dbReference type="SAM" id="Phobius"/>
    </source>
</evidence>
<accession>A0ABP5U4B8</accession>
<keyword evidence="2" id="KW-0812">Transmembrane</keyword>
<sequence>MTEQRSPWAEPDTHTVIEPVLPASTAPNPGPAQPFDGRPGGSARVAPQYNSGRVSRFGAPPPPPPPPDVLSNGRGDGDGDDPVKRNQRILKWLGGGAILVVAIGLIVILVSVLTNNATTPGGLFNRQAEGPSDTRPELARRCPPPSIPPDNPNNGGGAEVPPGPRTTDSESGISYKQYGAPWRPLLQNWRDQGELKITYRQGQDFVTEPDYDGNGNDYHATILSGHVPAAVNDGMVLDLHCVGDQIAADVRVSFYPKGNQLEQLEAKDLTLGGRPARLLKFRLHFNQAGLNAKSELVSIALVDLGKPEAAILYVSIPDTHRQYDYVADEAPESIRPV</sequence>
<organism evidence="3 4">
    <name type="scientific">Dactylosporangium salmoneum</name>
    <dbReference type="NCBI Taxonomy" id="53361"/>
    <lineage>
        <taxon>Bacteria</taxon>
        <taxon>Bacillati</taxon>
        <taxon>Actinomycetota</taxon>
        <taxon>Actinomycetes</taxon>
        <taxon>Micromonosporales</taxon>
        <taxon>Micromonosporaceae</taxon>
        <taxon>Dactylosporangium</taxon>
    </lineage>
</organism>
<evidence type="ECO:0000313" key="3">
    <source>
        <dbReference type="EMBL" id="GAA2367173.1"/>
    </source>
</evidence>
<keyword evidence="4" id="KW-1185">Reference proteome</keyword>
<keyword evidence="2" id="KW-1133">Transmembrane helix</keyword>
<name>A0ABP5U4B8_9ACTN</name>
<keyword evidence="2" id="KW-0472">Membrane</keyword>
<feature type="transmembrane region" description="Helical" evidence="2">
    <location>
        <begin position="92"/>
        <end position="113"/>
    </location>
</feature>
<dbReference type="RefSeq" id="WP_344616520.1">
    <property type="nucleotide sequence ID" value="NZ_BAAARV010000066.1"/>
</dbReference>
<proteinExistence type="predicted"/>
<evidence type="ECO:0000256" key="1">
    <source>
        <dbReference type="SAM" id="MobiDB-lite"/>
    </source>
</evidence>
<gene>
    <name evidence="3" type="ORF">GCM10010170_066350</name>
</gene>
<protein>
    <submittedName>
        <fullName evidence="3">Uncharacterized protein</fullName>
    </submittedName>
</protein>
<dbReference type="Proteomes" id="UP001501444">
    <property type="component" value="Unassembled WGS sequence"/>
</dbReference>
<evidence type="ECO:0000313" key="4">
    <source>
        <dbReference type="Proteomes" id="UP001501444"/>
    </source>
</evidence>
<comment type="caution">
    <text evidence="3">The sequence shown here is derived from an EMBL/GenBank/DDBJ whole genome shotgun (WGS) entry which is preliminary data.</text>
</comment>
<reference evidence="4" key="1">
    <citation type="journal article" date="2019" name="Int. J. Syst. Evol. Microbiol.">
        <title>The Global Catalogue of Microorganisms (GCM) 10K type strain sequencing project: providing services to taxonomists for standard genome sequencing and annotation.</title>
        <authorList>
            <consortium name="The Broad Institute Genomics Platform"/>
            <consortium name="The Broad Institute Genome Sequencing Center for Infectious Disease"/>
            <person name="Wu L."/>
            <person name="Ma J."/>
        </authorList>
    </citation>
    <scope>NUCLEOTIDE SEQUENCE [LARGE SCALE GENOMIC DNA]</scope>
    <source>
        <strain evidence="4">JCM 3272</strain>
    </source>
</reference>
<feature type="region of interest" description="Disordered" evidence="1">
    <location>
        <begin position="118"/>
        <end position="174"/>
    </location>
</feature>
<feature type="compositionally biased region" description="Pro residues" evidence="1">
    <location>
        <begin position="59"/>
        <end position="68"/>
    </location>
</feature>
<feature type="compositionally biased region" description="Pro residues" evidence="1">
    <location>
        <begin position="142"/>
        <end position="151"/>
    </location>
</feature>